<dbReference type="EMBL" id="CM042890">
    <property type="protein sequence ID" value="KAI4312652.1"/>
    <property type="molecule type" value="Genomic_DNA"/>
</dbReference>
<keyword evidence="2" id="KW-1185">Reference proteome</keyword>
<name>A0ACB9LNC8_9MYRT</name>
<proteinExistence type="predicted"/>
<reference evidence="2" key="1">
    <citation type="journal article" date="2023" name="Front. Plant Sci.">
        <title>Chromosomal-level genome assembly of Melastoma candidum provides insights into trichome evolution.</title>
        <authorList>
            <person name="Zhong Y."/>
            <person name="Wu W."/>
            <person name="Sun C."/>
            <person name="Zou P."/>
            <person name="Liu Y."/>
            <person name="Dai S."/>
            <person name="Zhou R."/>
        </authorList>
    </citation>
    <scope>NUCLEOTIDE SEQUENCE [LARGE SCALE GENOMIC DNA]</scope>
</reference>
<comment type="caution">
    <text evidence="1">The sequence shown here is derived from an EMBL/GenBank/DDBJ whole genome shotgun (WGS) entry which is preliminary data.</text>
</comment>
<dbReference type="Proteomes" id="UP001057402">
    <property type="component" value="Chromosome 11"/>
</dbReference>
<evidence type="ECO:0000313" key="2">
    <source>
        <dbReference type="Proteomes" id="UP001057402"/>
    </source>
</evidence>
<sequence>MCRASDSFLPSYSTASPQPLRIGSVYVRFPGGHRGQRFPESLTLVYLPRISEAGLEIDGTKVRPDVPAFVTLHRVRDDDGVSYGCRDKVRAGAGLRFEVYLGEEKILKGTFRKEGSAGKGWKVECRCAMERESAVREGDVVEVLVGVEGVGGGGRDGIRETVRMAARRSRRGEGNGFRNGLEEIPEDGEAEGECYEDTSSGEQCSCCGGSDGCGEEGDEDEDEDEEEDYEAGEDWDEVNTEGVKWAVDVGIWVLCLGVGLLVTRASSKKLRRRRRLI</sequence>
<evidence type="ECO:0000313" key="1">
    <source>
        <dbReference type="EMBL" id="KAI4312652.1"/>
    </source>
</evidence>
<gene>
    <name evidence="1" type="ORF">MLD38_037455</name>
</gene>
<protein>
    <submittedName>
        <fullName evidence="1">Uncharacterized protein</fullName>
    </submittedName>
</protein>
<organism evidence="1 2">
    <name type="scientific">Melastoma candidum</name>
    <dbReference type="NCBI Taxonomy" id="119954"/>
    <lineage>
        <taxon>Eukaryota</taxon>
        <taxon>Viridiplantae</taxon>
        <taxon>Streptophyta</taxon>
        <taxon>Embryophyta</taxon>
        <taxon>Tracheophyta</taxon>
        <taxon>Spermatophyta</taxon>
        <taxon>Magnoliopsida</taxon>
        <taxon>eudicotyledons</taxon>
        <taxon>Gunneridae</taxon>
        <taxon>Pentapetalae</taxon>
        <taxon>rosids</taxon>
        <taxon>malvids</taxon>
        <taxon>Myrtales</taxon>
        <taxon>Melastomataceae</taxon>
        <taxon>Melastomatoideae</taxon>
        <taxon>Melastomateae</taxon>
        <taxon>Melastoma</taxon>
    </lineage>
</organism>
<accession>A0ACB9LNC8</accession>